<name>A0A2S3ZSE3_ARTGL</name>
<accession>A0A2S3ZSE3</accession>
<sequence>MRKFAAAVVVAFIFGSLTISSPAMAASSTPVAPDAPIGAPAYDASAPPPGPNDLTWSQVDAISSAPSSYKQQGLNNASSRAAAGVGCHVDTGNVYKRSSGSGYPYGTVGGKPRTTCDTLMVRITQTTTLYKTVWWGLQQVAGPFSSTNVGQGTIQQTNVQVVCSDLRNTTFRMVVRSTGTFPTGTTGTASAYEEANLPCGTK</sequence>
<evidence type="ECO:0000313" key="3">
    <source>
        <dbReference type="Proteomes" id="UP000237061"/>
    </source>
</evidence>
<proteinExistence type="predicted"/>
<feature type="signal peptide" evidence="1">
    <location>
        <begin position="1"/>
        <end position="25"/>
    </location>
</feature>
<gene>
    <name evidence="2" type="ORF">CVS27_16895</name>
</gene>
<reference evidence="2 3" key="1">
    <citation type="submission" date="2018-01" db="EMBL/GenBank/DDBJ databases">
        <title>Arthrobacter sp. nov., from glaciers in China.</title>
        <authorList>
            <person name="Liu Q."/>
            <person name="Xin Y.-H."/>
        </authorList>
    </citation>
    <scope>NUCLEOTIDE SEQUENCE [LARGE SCALE GENOMIC DNA]</scope>
    <source>
        <strain evidence="2 3">HLT2-12-2</strain>
    </source>
</reference>
<dbReference type="AlphaFoldDB" id="A0A2S3ZSE3"/>
<dbReference type="Proteomes" id="UP000237061">
    <property type="component" value="Unassembled WGS sequence"/>
</dbReference>
<organism evidence="2 3">
    <name type="scientific">Arthrobacter glacialis</name>
    <dbReference type="NCBI Taxonomy" id="1664"/>
    <lineage>
        <taxon>Bacteria</taxon>
        <taxon>Bacillati</taxon>
        <taxon>Actinomycetota</taxon>
        <taxon>Actinomycetes</taxon>
        <taxon>Micrococcales</taxon>
        <taxon>Micrococcaceae</taxon>
        <taxon>Arthrobacter</taxon>
    </lineage>
</organism>
<evidence type="ECO:0008006" key="4">
    <source>
        <dbReference type="Google" id="ProtNLM"/>
    </source>
</evidence>
<keyword evidence="1" id="KW-0732">Signal</keyword>
<dbReference type="EMBL" id="PPXC01000016">
    <property type="protein sequence ID" value="POH72171.1"/>
    <property type="molecule type" value="Genomic_DNA"/>
</dbReference>
<keyword evidence="3" id="KW-1185">Reference proteome</keyword>
<comment type="caution">
    <text evidence="2">The sequence shown here is derived from an EMBL/GenBank/DDBJ whole genome shotgun (WGS) entry which is preliminary data.</text>
</comment>
<evidence type="ECO:0000256" key="1">
    <source>
        <dbReference type="SAM" id="SignalP"/>
    </source>
</evidence>
<protein>
    <recommendedName>
        <fullName evidence="4">LppP/LprE family lipoprotein</fullName>
    </recommendedName>
</protein>
<feature type="chain" id="PRO_5015441622" description="LppP/LprE family lipoprotein" evidence="1">
    <location>
        <begin position="26"/>
        <end position="202"/>
    </location>
</feature>
<evidence type="ECO:0000313" key="2">
    <source>
        <dbReference type="EMBL" id="POH72171.1"/>
    </source>
</evidence>